<dbReference type="EMBL" id="CM023470">
    <property type="protein sequence ID" value="KAH7979542.1"/>
    <property type="molecule type" value="Genomic_DNA"/>
</dbReference>
<dbReference type="Proteomes" id="UP000821865">
    <property type="component" value="Chromosome 1"/>
</dbReference>
<protein>
    <submittedName>
        <fullName evidence="1">Uncharacterized protein</fullName>
    </submittedName>
</protein>
<reference evidence="1" key="1">
    <citation type="submission" date="2020-05" db="EMBL/GenBank/DDBJ databases">
        <title>Large-scale comparative analyses of tick genomes elucidate their genetic diversity and vector capacities.</title>
        <authorList>
            <person name="Jia N."/>
            <person name="Wang J."/>
            <person name="Shi W."/>
            <person name="Du L."/>
            <person name="Sun Y."/>
            <person name="Zhan W."/>
            <person name="Jiang J."/>
            <person name="Wang Q."/>
            <person name="Zhang B."/>
            <person name="Ji P."/>
            <person name="Sakyi L.B."/>
            <person name="Cui X."/>
            <person name="Yuan T."/>
            <person name="Jiang B."/>
            <person name="Yang W."/>
            <person name="Lam T.T.-Y."/>
            <person name="Chang Q."/>
            <person name="Ding S."/>
            <person name="Wang X."/>
            <person name="Zhu J."/>
            <person name="Ruan X."/>
            <person name="Zhao L."/>
            <person name="Wei J."/>
            <person name="Que T."/>
            <person name="Du C."/>
            <person name="Cheng J."/>
            <person name="Dai P."/>
            <person name="Han X."/>
            <person name="Huang E."/>
            <person name="Gao Y."/>
            <person name="Liu J."/>
            <person name="Shao H."/>
            <person name="Ye R."/>
            <person name="Li L."/>
            <person name="Wei W."/>
            <person name="Wang X."/>
            <person name="Wang C."/>
            <person name="Yang T."/>
            <person name="Huo Q."/>
            <person name="Li W."/>
            <person name="Guo W."/>
            <person name="Chen H."/>
            <person name="Zhou L."/>
            <person name="Ni X."/>
            <person name="Tian J."/>
            <person name="Zhou Y."/>
            <person name="Sheng Y."/>
            <person name="Liu T."/>
            <person name="Pan Y."/>
            <person name="Xia L."/>
            <person name="Li J."/>
            <person name="Zhao F."/>
            <person name="Cao W."/>
        </authorList>
    </citation>
    <scope>NUCLEOTIDE SEQUENCE</scope>
    <source>
        <strain evidence="1">Dsil-2018</strain>
    </source>
</reference>
<accession>A0ACB8DY52</accession>
<comment type="caution">
    <text evidence="1">The sequence shown here is derived from an EMBL/GenBank/DDBJ whole genome shotgun (WGS) entry which is preliminary data.</text>
</comment>
<sequence length="678" mass="72808">MASEQAPSQPSFLLDPLATDLMSFDADDTDSRSPSHASFGFPQLFETRAEQVPTSPSDVLFPLAGPYLSRAQQSTPCVASEPPRLDAGTNTLAGLPLSRALFTASCTASEPHRSAGAFAGLSLPRAQAGVAPEPHCLGAGTTSLAGLALSRAQFSAQSAASEPPHLDVGTKPLAGLSLSRAQLGNNVEREPPRSADKVAALSDYRLPHAQPSYIFDAREPPRSAVDQFAGRVKPHAPVGAATQLSSMPFTGPLGSNVHVGEQAQVGPSQTAAPGTEQTPLHTAAAQLLQVLMEAARSQPSALKGDLKSPQPGVPSSLRVPLPEYGGYSDRMSATEYLEALHRYQQAMQLDDSAMLGTVLPVSLTAHAARWYRLVGHQARSMEEFRTLFRSEFLPPDYERRMRRELELRTQHPDESLLEYVRAMQELYLLADPLASDAEKVERAIRQAHPTFAAYMRSARYRDLNELASDAKRIQGDILAARAYCPPPPPSASLEPRCAWAGGDSTPRNPPKYEATREYREARDLSDRALDPYSYARARCSAPHGQREREPRAPAHEEKSDRADPEANFCGSCGVLVVHQATHQRSLVHNAKTDNVEQAAQHPNATRAAQPAFAPESLHSVAAALVADPGFTAAIAAAVAASIPTTKEVSSRQDHTGDLAGDEEDLASGPPTMDFGFLD</sequence>
<organism evidence="1 2">
    <name type="scientific">Dermacentor silvarum</name>
    <name type="common">Tick</name>
    <dbReference type="NCBI Taxonomy" id="543639"/>
    <lineage>
        <taxon>Eukaryota</taxon>
        <taxon>Metazoa</taxon>
        <taxon>Ecdysozoa</taxon>
        <taxon>Arthropoda</taxon>
        <taxon>Chelicerata</taxon>
        <taxon>Arachnida</taxon>
        <taxon>Acari</taxon>
        <taxon>Parasitiformes</taxon>
        <taxon>Ixodida</taxon>
        <taxon>Ixodoidea</taxon>
        <taxon>Ixodidae</taxon>
        <taxon>Rhipicephalinae</taxon>
        <taxon>Dermacentor</taxon>
    </lineage>
</organism>
<keyword evidence="2" id="KW-1185">Reference proteome</keyword>
<proteinExistence type="predicted"/>
<gene>
    <name evidence="1" type="ORF">HPB49_009799</name>
</gene>
<evidence type="ECO:0000313" key="1">
    <source>
        <dbReference type="EMBL" id="KAH7979542.1"/>
    </source>
</evidence>
<evidence type="ECO:0000313" key="2">
    <source>
        <dbReference type="Proteomes" id="UP000821865"/>
    </source>
</evidence>
<name>A0ACB8DY52_DERSI</name>